<protein>
    <submittedName>
        <fullName evidence="1">Unnamed protein product</fullName>
    </submittedName>
</protein>
<evidence type="ECO:0000313" key="2">
    <source>
        <dbReference type="Proteomes" id="UP001165063"/>
    </source>
</evidence>
<reference evidence="1" key="1">
    <citation type="submission" date="2023-04" db="EMBL/GenBank/DDBJ databases">
        <title>Ambrosiozyma monospora NBRC 1965.</title>
        <authorList>
            <person name="Ichikawa N."/>
            <person name="Sato H."/>
            <person name="Tonouchi N."/>
        </authorList>
    </citation>
    <scope>NUCLEOTIDE SEQUENCE</scope>
    <source>
        <strain evidence="1">NBRC 1965</strain>
    </source>
</reference>
<gene>
    <name evidence="1" type="ORF">Amon01_001011900</name>
</gene>
<dbReference type="EMBL" id="BSXU01016794">
    <property type="protein sequence ID" value="GME83832.1"/>
    <property type="molecule type" value="Genomic_DNA"/>
</dbReference>
<dbReference type="Proteomes" id="UP001165063">
    <property type="component" value="Unassembled WGS sequence"/>
</dbReference>
<dbReference type="GO" id="GO:0007064">
    <property type="term" value="P:mitotic sister chromatid cohesion"/>
    <property type="evidence" value="ECO:0007669"/>
    <property type="project" value="InterPro"/>
</dbReference>
<accession>A0A9W6WL64</accession>
<dbReference type="Pfam" id="PF09724">
    <property type="entry name" value="Dcc1"/>
    <property type="match status" value="1"/>
</dbReference>
<sequence length="130" mass="14529">MKNHDSNEKLSKLNLKSTSNESFPVLVTHDKTFKIRQQNHSNCVMLLNVPDENVIADADAGADVDTNVVGSGLGVGDQAVVVQQFTNQYVLTEIPMSELQNDPCYSNTMKILMLMLSLIWMMIKPANRFQ</sequence>
<dbReference type="InterPro" id="IPR019128">
    <property type="entry name" value="Dcc1"/>
</dbReference>
<evidence type="ECO:0000313" key="1">
    <source>
        <dbReference type="EMBL" id="GME83832.1"/>
    </source>
</evidence>
<name>A0A9W6WL64_AMBMO</name>
<keyword evidence="2" id="KW-1185">Reference proteome</keyword>
<organism evidence="1 2">
    <name type="scientific">Ambrosiozyma monospora</name>
    <name type="common">Yeast</name>
    <name type="synonym">Endomycopsis monosporus</name>
    <dbReference type="NCBI Taxonomy" id="43982"/>
    <lineage>
        <taxon>Eukaryota</taxon>
        <taxon>Fungi</taxon>
        <taxon>Dikarya</taxon>
        <taxon>Ascomycota</taxon>
        <taxon>Saccharomycotina</taxon>
        <taxon>Pichiomycetes</taxon>
        <taxon>Pichiales</taxon>
        <taxon>Pichiaceae</taxon>
        <taxon>Ambrosiozyma</taxon>
    </lineage>
</organism>
<dbReference type="AlphaFoldDB" id="A0A9W6WL64"/>
<comment type="caution">
    <text evidence="1">The sequence shown here is derived from an EMBL/GenBank/DDBJ whole genome shotgun (WGS) entry which is preliminary data.</text>
</comment>
<proteinExistence type="predicted"/>
<dbReference type="OrthoDB" id="276989at2759"/>
<dbReference type="GO" id="GO:0031390">
    <property type="term" value="C:Ctf18 RFC-like complex"/>
    <property type="evidence" value="ECO:0007669"/>
    <property type="project" value="InterPro"/>
</dbReference>